<reference evidence="1 2" key="1">
    <citation type="submission" date="2018-06" db="EMBL/GenBank/DDBJ databases">
        <title>Comparative genomics reveals the genomic features of Rhizophagus irregularis, R. cerebriforme, R. diaphanum and Gigaspora rosea, and their symbiotic lifestyle signature.</title>
        <authorList>
            <person name="Morin E."/>
            <person name="San Clemente H."/>
            <person name="Chen E.C.H."/>
            <person name="De La Providencia I."/>
            <person name="Hainaut M."/>
            <person name="Kuo A."/>
            <person name="Kohler A."/>
            <person name="Murat C."/>
            <person name="Tang N."/>
            <person name="Roy S."/>
            <person name="Loubradou J."/>
            <person name="Henrissat B."/>
            <person name="Grigoriev I.V."/>
            <person name="Corradi N."/>
            <person name="Roux C."/>
            <person name="Martin F.M."/>
        </authorList>
    </citation>
    <scope>NUCLEOTIDE SEQUENCE [LARGE SCALE GENOMIC DNA]</scope>
    <source>
        <strain evidence="1 2">DAOM 194757</strain>
    </source>
</reference>
<gene>
    <name evidence="1" type="ORF">C2G38_2035043</name>
</gene>
<evidence type="ECO:0000313" key="2">
    <source>
        <dbReference type="Proteomes" id="UP000266673"/>
    </source>
</evidence>
<name>A0A397VDX2_9GLOM</name>
<protein>
    <submittedName>
        <fullName evidence="1">Uncharacterized protein</fullName>
    </submittedName>
</protein>
<evidence type="ECO:0000313" key="1">
    <source>
        <dbReference type="EMBL" id="RIB20665.1"/>
    </source>
</evidence>
<sequence>MWMVKVENIRDVELVKKEEKPILTVPLCKVEDKIPDTNVEPEWYGKGHEVNKITNEIAIRSRIKRWINRYKAAKLLKYKEKRRKYIPNGFGKIQNDHVIYKFRAGIDSGKIPIMLLVERLFIYNNLGDRGKLS</sequence>
<dbReference type="AlphaFoldDB" id="A0A397VDX2"/>
<accession>A0A397VDX2</accession>
<proteinExistence type="predicted"/>
<keyword evidence="2" id="KW-1185">Reference proteome</keyword>
<dbReference type="EMBL" id="QKWP01000405">
    <property type="protein sequence ID" value="RIB20665.1"/>
    <property type="molecule type" value="Genomic_DNA"/>
</dbReference>
<comment type="caution">
    <text evidence="1">The sequence shown here is derived from an EMBL/GenBank/DDBJ whole genome shotgun (WGS) entry which is preliminary data.</text>
</comment>
<dbReference type="Proteomes" id="UP000266673">
    <property type="component" value="Unassembled WGS sequence"/>
</dbReference>
<organism evidence="1 2">
    <name type="scientific">Gigaspora rosea</name>
    <dbReference type="NCBI Taxonomy" id="44941"/>
    <lineage>
        <taxon>Eukaryota</taxon>
        <taxon>Fungi</taxon>
        <taxon>Fungi incertae sedis</taxon>
        <taxon>Mucoromycota</taxon>
        <taxon>Glomeromycotina</taxon>
        <taxon>Glomeromycetes</taxon>
        <taxon>Diversisporales</taxon>
        <taxon>Gigasporaceae</taxon>
        <taxon>Gigaspora</taxon>
    </lineage>
</organism>